<gene>
    <name evidence="5" type="ORF">TT172_LOCUS7460</name>
</gene>
<dbReference type="AlphaFoldDB" id="A0A446BR95"/>
<name>A0A446BR95_9PEZI</name>
<dbReference type="PROSITE" id="PS00518">
    <property type="entry name" value="ZF_RING_1"/>
    <property type="match status" value="1"/>
</dbReference>
<keyword evidence="2" id="KW-0863">Zinc-finger</keyword>
<sequence>MAAQMIAEDPNYSNSYYSVEAMTTQPPPWSRPGGRDHDDPLPPPRSVIANIPKFHLHGWENCGNHRYDTTHGHLARMLARNGRRDGRVWTLPCGDCGIRVALNELHDLPCGHMLCRECLLVAGLRVGMKIEMNHVRIREARLEMQEIDRRLYLEPRMGPLQKDMLQRRYSLLRRTVLDLAALTCCGHNTKLDRLLPCMTPVISRDLWLAINWICNSPDSQRSCAWPDCGAYLPACCRYRTVDANRWYCVTCHGNSMDCSRVLPASQTKFPFLPRGQPALTPAR</sequence>
<proteinExistence type="predicted"/>
<organism evidence="5 6">
    <name type="scientific">Thermothielavioides terrestris</name>
    <dbReference type="NCBI Taxonomy" id="2587410"/>
    <lineage>
        <taxon>Eukaryota</taxon>
        <taxon>Fungi</taxon>
        <taxon>Dikarya</taxon>
        <taxon>Ascomycota</taxon>
        <taxon>Pezizomycotina</taxon>
        <taxon>Sordariomycetes</taxon>
        <taxon>Sordariomycetidae</taxon>
        <taxon>Sordariales</taxon>
        <taxon>Chaetomiaceae</taxon>
        <taxon>Thermothielavioides</taxon>
    </lineage>
</organism>
<dbReference type="EMBL" id="OUUZ01000015">
    <property type="protein sequence ID" value="SPQ25041.1"/>
    <property type="molecule type" value="Genomic_DNA"/>
</dbReference>
<evidence type="ECO:0000313" key="5">
    <source>
        <dbReference type="EMBL" id="SPQ25041.1"/>
    </source>
</evidence>
<protein>
    <submittedName>
        <fullName evidence="5">0f5117d7-16dc-430f-900a-5a2d3a3c676d</fullName>
    </submittedName>
</protein>
<evidence type="ECO:0000313" key="6">
    <source>
        <dbReference type="Proteomes" id="UP000289323"/>
    </source>
</evidence>
<evidence type="ECO:0000256" key="2">
    <source>
        <dbReference type="ARBA" id="ARBA00022771"/>
    </source>
</evidence>
<keyword evidence="3" id="KW-0862">Zinc</keyword>
<dbReference type="InterPro" id="IPR017907">
    <property type="entry name" value="Znf_RING_CS"/>
</dbReference>
<dbReference type="Proteomes" id="UP000289323">
    <property type="component" value="Unassembled WGS sequence"/>
</dbReference>
<reference evidence="5 6" key="1">
    <citation type="submission" date="2018-04" db="EMBL/GenBank/DDBJ databases">
        <authorList>
            <person name="Huttner S."/>
            <person name="Dainat J."/>
        </authorList>
    </citation>
    <scope>NUCLEOTIDE SEQUENCE [LARGE SCALE GENOMIC DNA]</scope>
</reference>
<feature type="region of interest" description="Disordered" evidence="4">
    <location>
        <begin position="23"/>
        <end position="43"/>
    </location>
</feature>
<evidence type="ECO:0000256" key="3">
    <source>
        <dbReference type="ARBA" id="ARBA00022833"/>
    </source>
</evidence>
<keyword evidence="1" id="KW-0479">Metal-binding</keyword>
<accession>A0A446BR95</accession>
<evidence type="ECO:0000256" key="4">
    <source>
        <dbReference type="SAM" id="MobiDB-lite"/>
    </source>
</evidence>
<evidence type="ECO:0000256" key="1">
    <source>
        <dbReference type="ARBA" id="ARBA00022723"/>
    </source>
</evidence>
<dbReference type="GO" id="GO:0008270">
    <property type="term" value="F:zinc ion binding"/>
    <property type="evidence" value="ECO:0007669"/>
    <property type="project" value="UniProtKB-KW"/>
</dbReference>